<name>A0A3B0PFY1_MYCGL</name>
<protein>
    <submittedName>
        <fullName evidence="1">Uncharacterized protein</fullName>
    </submittedName>
</protein>
<reference evidence="2" key="1">
    <citation type="submission" date="2018-06" db="EMBL/GenBank/DDBJ databases">
        <authorList>
            <consortium name="Pathogen Informatics"/>
        </authorList>
    </citation>
    <scope>NUCLEOTIDE SEQUENCE [LARGE SCALE GENOMIC DNA]</scope>
    <source>
        <strain evidence="2">NCTC10115</strain>
    </source>
</reference>
<evidence type="ECO:0000313" key="1">
    <source>
        <dbReference type="EMBL" id="SYV94797.1"/>
    </source>
</evidence>
<dbReference type="AlphaFoldDB" id="A0A3B0PFY1"/>
<proteinExistence type="predicted"/>
<gene>
    <name evidence="1" type="ORF">NCTC10115_01070</name>
</gene>
<organism evidence="1 2">
    <name type="scientific">Mycoplasmoides gallisepticum</name>
    <name type="common">Mycoplasma gallisepticum</name>
    <dbReference type="NCBI Taxonomy" id="2096"/>
    <lineage>
        <taxon>Bacteria</taxon>
        <taxon>Bacillati</taxon>
        <taxon>Mycoplasmatota</taxon>
        <taxon>Mycoplasmoidales</taxon>
        <taxon>Mycoplasmoidaceae</taxon>
        <taxon>Mycoplasmoides</taxon>
    </lineage>
</organism>
<dbReference type="Proteomes" id="UP000260136">
    <property type="component" value="Chromosome"/>
</dbReference>
<accession>A0A3B0PFY1</accession>
<feature type="non-terminal residue" evidence="1">
    <location>
        <position position="45"/>
    </location>
</feature>
<dbReference type="EMBL" id="LS991952">
    <property type="protein sequence ID" value="SYV94797.1"/>
    <property type="molecule type" value="Genomic_DNA"/>
</dbReference>
<sequence length="45" mass="5317">MNNKTMWWSFLKLDKEKGPKISNPALFIEETEWKIPAQIADPALW</sequence>
<evidence type="ECO:0000313" key="2">
    <source>
        <dbReference type="Proteomes" id="UP000260136"/>
    </source>
</evidence>